<proteinExistence type="inferred from homology"/>
<reference evidence="10" key="1">
    <citation type="submission" date="2019-06" db="EMBL/GenBank/DDBJ databases">
        <title>Draft genome sequence of the griseofulvin-producing fungus Xylaria cubensis strain G536.</title>
        <authorList>
            <person name="Mead M.E."/>
            <person name="Raja H.A."/>
            <person name="Steenwyk J.L."/>
            <person name="Knowles S.L."/>
            <person name="Oberlies N.H."/>
            <person name="Rokas A."/>
        </authorList>
    </citation>
    <scope>NUCLEOTIDE SEQUENCE [LARGE SCALE GENOMIC DNA]</scope>
    <source>
        <strain evidence="10">G536</strain>
    </source>
</reference>
<dbReference type="HAMAP" id="MF_03056">
    <property type="entry name" value="TRM82"/>
    <property type="match status" value="1"/>
</dbReference>
<dbReference type="UniPathway" id="UPA00989"/>
<feature type="region of interest" description="Disordered" evidence="8">
    <location>
        <begin position="50"/>
        <end position="115"/>
    </location>
</feature>
<dbReference type="Proteomes" id="UP000319160">
    <property type="component" value="Unassembled WGS sequence"/>
</dbReference>
<dbReference type="InterPro" id="IPR015943">
    <property type="entry name" value="WD40/YVTN_repeat-like_dom_sf"/>
</dbReference>
<dbReference type="SMART" id="SM00320">
    <property type="entry name" value="WD40"/>
    <property type="match status" value="2"/>
</dbReference>
<dbReference type="STRING" id="2512241.A0A553I0Y2"/>
<evidence type="ECO:0000256" key="1">
    <source>
        <dbReference type="ARBA" id="ARBA00004123"/>
    </source>
</evidence>
<evidence type="ECO:0000256" key="7">
    <source>
        <dbReference type="PROSITE-ProRule" id="PRU00221"/>
    </source>
</evidence>
<comment type="pathway">
    <text evidence="6">tRNA modification; N(7)-methylguanine-tRNA biosynthesis.</text>
</comment>
<dbReference type="GO" id="GO:0005634">
    <property type="term" value="C:nucleus"/>
    <property type="evidence" value="ECO:0007669"/>
    <property type="project" value="UniProtKB-SubCell"/>
</dbReference>
<dbReference type="InterPro" id="IPR028884">
    <property type="entry name" value="Trm82"/>
</dbReference>
<evidence type="ECO:0000256" key="8">
    <source>
        <dbReference type="SAM" id="MobiDB-lite"/>
    </source>
</evidence>
<dbReference type="InterPro" id="IPR001680">
    <property type="entry name" value="WD40_rpt"/>
</dbReference>
<feature type="region of interest" description="Disordered" evidence="8">
    <location>
        <begin position="491"/>
        <end position="515"/>
    </location>
</feature>
<evidence type="ECO:0000256" key="6">
    <source>
        <dbReference type="HAMAP-Rule" id="MF_03056"/>
    </source>
</evidence>
<keyword evidence="2 6" id="KW-0853">WD repeat</keyword>
<dbReference type="PANTHER" id="PTHR16288:SF0">
    <property type="entry name" value="TRNA (GUANINE-N(7)-)-METHYLTRANSFERASE NON-CATALYTIC SUBUNIT WDR4"/>
    <property type="match status" value="1"/>
</dbReference>
<feature type="compositionally biased region" description="Basic and acidic residues" evidence="8">
    <location>
        <begin position="53"/>
        <end position="69"/>
    </location>
</feature>
<evidence type="ECO:0000256" key="5">
    <source>
        <dbReference type="ARBA" id="ARBA00023242"/>
    </source>
</evidence>
<feature type="region of interest" description="Disordered" evidence="8">
    <location>
        <begin position="233"/>
        <end position="255"/>
    </location>
</feature>
<dbReference type="EMBL" id="VFLP01000026">
    <property type="protein sequence ID" value="TRX93864.1"/>
    <property type="molecule type" value="Genomic_DNA"/>
</dbReference>
<name>A0A553I0Y2_9PEZI</name>
<comment type="similarity">
    <text evidence="6">Belongs to the WD repeat TRM82 family.</text>
</comment>
<evidence type="ECO:0000313" key="9">
    <source>
        <dbReference type="EMBL" id="TRX93864.1"/>
    </source>
</evidence>
<keyword evidence="10" id="KW-1185">Reference proteome</keyword>
<feature type="compositionally biased region" description="Basic and acidic residues" evidence="8">
    <location>
        <begin position="236"/>
        <end position="255"/>
    </location>
</feature>
<dbReference type="AlphaFoldDB" id="A0A553I0Y2"/>
<feature type="repeat" description="WD" evidence="7">
    <location>
        <begin position="312"/>
        <end position="345"/>
    </location>
</feature>
<feature type="compositionally biased region" description="Basic and acidic residues" evidence="8">
    <location>
        <begin position="505"/>
        <end position="515"/>
    </location>
</feature>
<dbReference type="SUPFAM" id="SSF50998">
    <property type="entry name" value="Quinoprotein alcohol dehydrogenase-like"/>
    <property type="match status" value="1"/>
</dbReference>
<evidence type="ECO:0000256" key="4">
    <source>
        <dbReference type="ARBA" id="ARBA00022737"/>
    </source>
</evidence>
<keyword evidence="4 6" id="KW-0677">Repeat</keyword>
<keyword evidence="5 6" id="KW-0539">Nucleus</keyword>
<comment type="caution">
    <text evidence="9">The sequence shown here is derived from an EMBL/GenBank/DDBJ whole genome shotgun (WGS) entry which is preliminary data.</text>
</comment>
<evidence type="ECO:0000256" key="2">
    <source>
        <dbReference type="ARBA" id="ARBA00022574"/>
    </source>
</evidence>
<dbReference type="PANTHER" id="PTHR16288">
    <property type="entry name" value="WD40 REPEAT PROTEIN 4"/>
    <property type="match status" value="1"/>
</dbReference>
<evidence type="ECO:0000256" key="3">
    <source>
        <dbReference type="ARBA" id="ARBA00022694"/>
    </source>
</evidence>
<accession>A0A553I0Y2</accession>
<dbReference type="PROSITE" id="PS50082">
    <property type="entry name" value="WD_REPEATS_2"/>
    <property type="match status" value="1"/>
</dbReference>
<dbReference type="OrthoDB" id="339900at2759"/>
<evidence type="ECO:0000313" key="10">
    <source>
        <dbReference type="Proteomes" id="UP000319160"/>
    </source>
</evidence>
<sequence>MGLPFQCLSPLGWNTKFFCAAKGCSIQTFNLDGGSQPLFSWTHPSLQQAKTVAETKETTHGRLESEEQTRQQPPSKRRKLGSDEADAETEAGQGTPAATANGEKNQKKGKANWAQPKPEAPLIVLLTATADGSHVIAVTGQDKTLWVFEHDGKGSLEEVSRRAMPKRPCSLALAADGRTILSADKFGDVYALPLVPDQGEDAISTPALASSTQAPTSSQPLRGANVFTVHSQRNRRALEDQQRQRETNAKRDLPKEGPKFAHEVLLGHVSMLTSVLTAKDANERPYIITADRDEHIRVSRGIPQSHVIETYCLGHGSFVNTLCIHPSKSGILISGGGDNELFVWNWLAGELLCTVDLLVHVRKVLPDATRLAVVKLVAFPTAEGLVVAAICERVPAFFIFQLDRDNTLSHKETVKLCDNPLDITMLGTEQFLLAAIDAVESDGEVSVFERGHSGGLLAPRESIQGTISTEVQPILSRDDLDKALYTVENLRKTDNDGGEEAAPDTLERSPEIKLD</sequence>
<dbReference type="GO" id="GO:0005829">
    <property type="term" value="C:cytosol"/>
    <property type="evidence" value="ECO:0007669"/>
    <property type="project" value="TreeGrafter"/>
</dbReference>
<dbReference type="GO" id="GO:0043527">
    <property type="term" value="C:tRNA methyltransferase complex"/>
    <property type="evidence" value="ECO:0007669"/>
    <property type="project" value="TreeGrafter"/>
</dbReference>
<dbReference type="Gene3D" id="2.130.10.10">
    <property type="entry name" value="YVTN repeat-like/Quinoprotein amine dehydrogenase"/>
    <property type="match status" value="2"/>
</dbReference>
<dbReference type="GO" id="GO:0106004">
    <property type="term" value="P:tRNA (guanine-N7)-methylation"/>
    <property type="evidence" value="ECO:0007669"/>
    <property type="project" value="UniProtKB-UniRule"/>
</dbReference>
<organism evidence="9 10">
    <name type="scientific">Xylaria flabelliformis</name>
    <dbReference type="NCBI Taxonomy" id="2512241"/>
    <lineage>
        <taxon>Eukaryota</taxon>
        <taxon>Fungi</taxon>
        <taxon>Dikarya</taxon>
        <taxon>Ascomycota</taxon>
        <taxon>Pezizomycotina</taxon>
        <taxon>Sordariomycetes</taxon>
        <taxon>Xylariomycetidae</taxon>
        <taxon>Xylariales</taxon>
        <taxon>Xylariaceae</taxon>
        <taxon>Xylaria</taxon>
    </lineage>
</organism>
<keyword evidence="3 6" id="KW-0819">tRNA processing</keyword>
<gene>
    <name evidence="9" type="ORF">FHL15_005246</name>
</gene>
<comment type="function">
    <text evidence="6">Required for the formation of N(7)-methylguanine at position 46 (m7G46) in tRNA. In the complex, it is required to stabilize and induce conformational changes of the catalytic subunit.</text>
</comment>
<comment type="subcellular location">
    <subcellularLocation>
        <location evidence="1 6">Nucleus</location>
    </subcellularLocation>
</comment>
<protein>
    <submittedName>
        <fullName evidence="9">Uncharacterized protein</fullName>
    </submittedName>
</protein>
<dbReference type="InterPro" id="IPR011047">
    <property type="entry name" value="Quinoprotein_ADH-like_sf"/>
</dbReference>